<dbReference type="Proteomes" id="UP000494245">
    <property type="component" value="Unassembled WGS sequence"/>
</dbReference>
<protein>
    <submittedName>
        <fullName evidence="1">Uncharacterized protein</fullName>
    </submittedName>
</protein>
<dbReference type="EMBL" id="BLTE01000007">
    <property type="protein sequence ID" value="GFK93884.1"/>
    <property type="molecule type" value="Genomic_DNA"/>
</dbReference>
<proteinExistence type="predicted"/>
<reference evidence="1 2" key="2">
    <citation type="submission" date="2020-05" db="EMBL/GenBank/DDBJ databases">
        <title>Draft genome sequence of Desulfovibrio sp. strainFSS-1.</title>
        <authorList>
            <person name="Shimoshige H."/>
            <person name="Kobayashi H."/>
            <person name="Maekawa T."/>
        </authorList>
    </citation>
    <scope>NUCLEOTIDE SEQUENCE [LARGE SCALE GENOMIC DNA]</scope>
    <source>
        <strain evidence="1 2">SIID29052-01</strain>
    </source>
</reference>
<keyword evidence="2" id="KW-1185">Reference proteome</keyword>
<comment type="caution">
    <text evidence="1">The sequence shown here is derived from an EMBL/GenBank/DDBJ whole genome shotgun (WGS) entry which is preliminary data.</text>
</comment>
<organism evidence="1 2">
    <name type="scientific">Fundidesulfovibrio magnetotacticus</name>
    <dbReference type="NCBI Taxonomy" id="2730080"/>
    <lineage>
        <taxon>Bacteria</taxon>
        <taxon>Pseudomonadati</taxon>
        <taxon>Thermodesulfobacteriota</taxon>
        <taxon>Desulfovibrionia</taxon>
        <taxon>Desulfovibrionales</taxon>
        <taxon>Desulfovibrionaceae</taxon>
        <taxon>Fundidesulfovibrio</taxon>
    </lineage>
</organism>
<accession>A0A6V8LQ75</accession>
<name>A0A6V8LQ75_9BACT</name>
<reference evidence="1 2" key="1">
    <citation type="submission" date="2020-04" db="EMBL/GenBank/DDBJ databases">
        <authorList>
            <consortium name="Desulfovibrio sp. FSS-1 genome sequencing consortium"/>
            <person name="Shimoshige H."/>
            <person name="Kobayashi H."/>
            <person name="Maekawa T."/>
        </authorList>
    </citation>
    <scope>NUCLEOTIDE SEQUENCE [LARGE SCALE GENOMIC DNA]</scope>
    <source>
        <strain evidence="1 2">SIID29052-01</strain>
    </source>
</reference>
<evidence type="ECO:0000313" key="1">
    <source>
        <dbReference type="EMBL" id="GFK93884.1"/>
    </source>
</evidence>
<gene>
    <name evidence="1" type="ORF">NNJEOMEG_01722</name>
</gene>
<evidence type="ECO:0000313" key="2">
    <source>
        <dbReference type="Proteomes" id="UP000494245"/>
    </source>
</evidence>
<sequence length="110" mass="12172">MHLVFTRALKVLGNEGLVLGGWIGLNASAMETNAALKTIVRRDTGENYRQMLGRMVKERGIESATDEDLSRMDRKRNGLNSWRGDHEARRAGYNARARISSGVGKALGRS</sequence>
<dbReference type="AlphaFoldDB" id="A0A6V8LQ75"/>